<gene>
    <name evidence="1" type="ORF">C8E87_0870</name>
</gene>
<evidence type="ECO:0000313" key="1">
    <source>
        <dbReference type="EMBL" id="TDO37260.1"/>
    </source>
</evidence>
<organism evidence="1 2">
    <name type="scientific">Paractinoplanes brasiliensis</name>
    <dbReference type="NCBI Taxonomy" id="52695"/>
    <lineage>
        <taxon>Bacteria</taxon>
        <taxon>Bacillati</taxon>
        <taxon>Actinomycetota</taxon>
        <taxon>Actinomycetes</taxon>
        <taxon>Micromonosporales</taxon>
        <taxon>Micromonosporaceae</taxon>
        <taxon>Paractinoplanes</taxon>
    </lineage>
</organism>
<reference evidence="1 2" key="1">
    <citation type="submission" date="2019-03" db="EMBL/GenBank/DDBJ databases">
        <title>Sequencing the genomes of 1000 actinobacteria strains.</title>
        <authorList>
            <person name="Klenk H.-P."/>
        </authorList>
    </citation>
    <scope>NUCLEOTIDE SEQUENCE [LARGE SCALE GENOMIC DNA]</scope>
    <source>
        <strain evidence="1 2">DSM 43805</strain>
    </source>
</reference>
<accession>A0A4R6JLT0</accession>
<comment type="caution">
    <text evidence="1">The sequence shown here is derived from an EMBL/GenBank/DDBJ whole genome shotgun (WGS) entry which is preliminary data.</text>
</comment>
<name>A0A4R6JLT0_9ACTN</name>
<sequence>MRQNVRMNDEEVVGYLRRCNEADNHRFAEVAGRFGEEALLDSHLPMLDLIDELAREWQVMEPADERYAGLTYALRVLARAYLSDTQKPH</sequence>
<dbReference type="EMBL" id="SNWR01000001">
    <property type="protein sequence ID" value="TDO37260.1"/>
    <property type="molecule type" value="Genomic_DNA"/>
</dbReference>
<dbReference type="AlphaFoldDB" id="A0A4R6JLT0"/>
<keyword evidence="2" id="KW-1185">Reference proteome</keyword>
<dbReference type="Proteomes" id="UP000294901">
    <property type="component" value="Unassembled WGS sequence"/>
</dbReference>
<evidence type="ECO:0000313" key="2">
    <source>
        <dbReference type="Proteomes" id="UP000294901"/>
    </source>
</evidence>
<protein>
    <submittedName>
        <fullName evidence="1">Uncharacterized protein</fullName>
    </submittedName>
</protein>
<proteinExistence type="predicted"/>